<gene>
    <name evidence="1" type="ORF">HPB52_011172</name>
</gene>
<dbReference type="EMBL" id="JABSTV010001249">
    <property type="protein sequence ID" value="KAH7961661.1"/>
    <property type="molecule type" value="Genomic_DNA"/>
</dbReference>
<dbReference type="AlphaFoldDB" id="A0A9D4Q216"/>
<evidence type="ECO:0000313" key="2">
    <source>
        <dbReference type="Proteomes" id="UP000821837"/>
    </source>
</evidence>
<sequence>MRRRRTTPVAPRPSCCGIGYFEAPPPEAADYRKAGPQGCVLAATRLHANGRVPSPACRRRGNPETLEHLVCARPDLVKECLKLNTLYRQQSLPAGTFSDLLSARLQVQAFISLVVFVETTDRQPP</sequence>
<dbReference type="Proteomes" id="UP000821837">
    <property type="component" value="Chromosome 3"/>
</dbReference>
<evidence type="ECO:0000313" key="1">
    <source>
        <dbReference type="EMBL" id="KAH7961661.1"/>
    </source>
</evidence>
<protein>
    <submittedName>
        <fullName evidence="1">Uncharacterized protein</fullName>
    </submittedName>
</protein>
<name>A0A9D4Q216_RHISA</name>
<keyword evidence="2" id="KW-1185">Reference proteome</keyword>
<organism evidence="1 2">
    <name type="scientific">Rhipicephalus sanguineus</name>
    <name type="common">Brown dog tick</name>
    <name type="synonym">Ixodes sanguineus</name>
    <dbReference type="NCBI Taxonomy" id="34632"/>
    <lineage>
        <taxon>Eukaryota</taxon>
        <taxon>Metazoa</taxon>
        <taxon>Ecdysozoa</taxon>
        <taxon>Arthropoda</taxon>
        <taxon>Chelicerata</taxon>
        <taxon>Arachnida</taxon>
        <taxon>Acari</taxon>
        <taxon>Parasitiformes</taxon>
        <taxon>Ixodida</taxon>
        <taxon>Ixodoidea</taxon>
        <taxon>Ixodidae</taxon>
        <taxon>Rhipicephalinae</taxon>
        <taxon>Rhipicephalus</taxon>
        <taxon>Rhipicephalus</taxon>
    </lineage>
</organism>
<proteinExistence type="predicted"/>
<accession>A0A9D4Q216</accession>
<reference evidence="1" key="1">
    <citation type="journal article" date="2020" name="Cell">
        <title>Large-Scale Comparative Analyses of Tick Genomes Elucidate Their Genetic Diversity and Vector Capacities.</title>
        <authorList>
            <consortium name="Tick Genome and Microbiome Consortium (TIGMIC)"/>
            <person name="Jia N."/>
            <person name="Wang J."/>
            <person name="Shi W."/>
            <person name="Du L."/>
            <person name="Sun Y."/>
            <person name="Zhan W."/>
            <person name="Jiang J.F."/>
            <person name="Wang Q."/>
            <person name="Zhang B."/>
            <person name="Ji P."/>
            <person name="Bell-Sakyi L."/>
            <person name="Cui X.M."/>
            <person name="Yuan T.T."/>
            <person name="Jiang B.G."/>
            <person name="Yang W.F."/>
            <person name="Lam T.T."/>
            <person name="Chang Q.C."/>
            <person name="Ding S.J."/>
            <person name="Wang X.J."/>
            <person name="Zhu J.G."/>
            <person name="Ruan X.D."/>
            <person name="Zhao L."/>
            <person name="Wei J.T."/>
            <person name="Ye R.Z."/>
            <person name="Que T.C."/>
            <person name="Du C.H."/>
            <person name="Zhou Y.H."/>
            <person name="Cheng J.X."/>
            <person name="Dai P.F."/>
            <person name="Guo W.B."/>
            <person name="Han X.H."/>
            <person name="Huang E.J."/>
            <person name="Li L.F."/>
            <person name="Wei W."/>
            <person name="Gao Y.C."/>
            <person name="Liu J.Z."/>
            <person name="Shao H.Z."/>
            <person name="Wang X."/>
            <person name="Wang C.C."/>
            <person name="Yang T.C."/>
            <person name="Huo Q.B."/>
            <person name="Li W."/>
            <person name="Chen H.Y."/>
            <person name="Chen S.E."/>
            <person name="Zhou L.G."/>
            <person name="Ni X.B."/>
            <person name="Tian J.H."/>
            <person name="Sheng Y."/>
            <person name="Liu T."/>
            <person name="Pan Y.S."/>
            <person name="Xia L.Y."/>
            <person name="Li J."/>
            <person name="Zhao F."/>
            <person name="Cao W.C."/>
        </authorList>
    </citation>
    <scope>NUCLEOTIDE SEQUENCE</scope>
    <source>
        <strain evidence="1">Rsan-2018</strain>
    </source>
</reference>
<reference evidence="1" key="2">
    <citation type="submission" date="2021-09" db="EMBL/GenBank/DDBJ databases">
        <authorList>
            <person name="Jia N."/>
            <person name="Wang J."/>
            <person name="Shi W."/>
            <person name="Du L."/>
            <person name="Sun Y."/>
            <person name="Zhan W."/>
            <person name="Jiang J."/>
            <person name="Wang Q."/>
            <person name="Zhang B."/>
            <person name="Ji P."/>
            <person name="Sakyi L.B."/>
            <person name="Cui X."/>
            <person name="Yuan T."/>
            <person name="Jiang B."/>
            <person name="Yang W."/>
            <person name="Lam T.T.-Y."/>
            <person name="Chang Q."/>
            <person name="Ding S."/>
            <person name="Wang X."/>
            <person name="Zhu J."/>
            <person name="Ruan X."/>
            <person name="Zhao L."/>
            <person name="Wei J."/>
            <person name="Que T."/>
            <person name="Du C."/>
            <person name="Cheng J."/>
            <person name="Dai P."/>
            <person name="Han X."/>
            <person name="Huang E."/>
            <person name="Gao Y."/>
            <person name="Liu J."/>
            <person name="Shao H."/>
            <person name="Ye R."/>
            <person name="Li L."/>
            <person name="Wei W."/>
            <person name="Wang X."/>
            <person name="Wang C."/>
            <person name="Huo Q."/>
            <person name="Li W."/>
            <person name="Guo W."/>
            <person name="Chen H."/>
            <person name="Chen S."/>
            <person name="Zhou L."/>
            <person name="Zhou L."/>
            <person name="Ni X."/>
            <person name="Tian J."/>
            <person name="Zhou Y."/>
            <person name="Sheng Y."/>
            <person name="Liu T."/>
            <person name="Pan Y."/>
            <person name="Xia L."/>
            <person name="Li J."/>
            <person name="Zhao F."/>
            <person name="Cao W."/>
        </authorList>
    </citation>
    <scope>NUCLEOTIDE SEQUENCE</scope>
    <source>
        <strain evidence="1">Rsan-2018</strain>
        <tissue evidence="1">Larvae</tissue>
    </source>
</reference>
<comment type="caution">
    <text evidence="1">The sequence shown here is derived from an EMBL/GenBank/DDBJ whole genome shotgun (WGS) entry which is preliminary data.</text>
</comment>